<dbReference type="GO" id="GO:0022857">
    <property type="term" value="F:transmembrane transporter activity"/>
    <property type="evidence" value="ECO:0007669"/>
    <property type="project" value="InterPro"/>
</dbReference>
<keyword evidence="6" id="KW-1185">Reference proteome</keyword>
<organism evidence="5 6">
    <name type="scientific">Thermalbibacter longus</name>
    <dbReference type="NCBI Taxonomy" id="2951981"/>
    <lineage>
        <taxon>Bacteria</taxon>
        <taxon>Pseudomonadati</taxon>
        <taxon>Thermomicrobiota</taxon>
        <taxon>Thermomicrobia</taxon>
        <taxon>Thermomicrobiales</taxon>
        <taxon>Thermomicrobiaceae</taxon>
        <taxon>Thermalbibacter</taxon>
    </lineage>
</organism>
<accession>A0AA42B9Q8</accession>
<proteinExistence type="predicted"/>
<dbReference type="RefSeq" id="WP_284056746.1">
    <property type="nucleotide sequence ID" value="NZ_JAMSLR010000004.1"/>
</dbReference>
<dbReference type="EMBL" id="JAMSLR010000004">
    <property type="protein sequence ID" value="MCM8748966.1"/>
    <property type="molecule type" value="Genomic_DNA"/>
</dbReference>
<dbReference type="InterPro" id="IPR020846">
    <property type="entry name" value="MFS_dom"/>
</dbReference>
<keyword evidence="1" id="KW-0812">Transmembrane</keyword>
<evidence type="ECO:0000313" key="5">
    <source>
        <dbReference type="EMBL" id="MCM8748966.1"/>
    </source>
</evidence>
<dbReference type="Gene3D" id="1.20.1250.20">
    <property type="entry name" value="MFS general substrate transporter like domains"/>
    <property type="match status" value="1"/>
</dbReference>
<reference evidence="5" key="1">
    <citation type="submission" date="2022-06" db="EMBL/GenBank/DDBJ databases">
        <title>CFH 74404 Thermomicrobiaceae sp.</title>
        <authorList>
            <person name="Ming H."/>
            <person name="Li W.-J."/>
            <person name="Zhao Z."/>
        </authorList>
    </citation>
    <scope>NUCLEOTIDE SEQUENCE</scope>
    <source>
        <strain evidence="5">CFH 74404</strain>
    </source>
</reference>
<dbReference type="SUPFAM" id="SSF103473">
    <property type="entry name" value="MFS general substrate transporter"/>
    <property type="match status" value="1"/>
</dbReference>
<dbReference type="PROSITE" id="PS50850">
    <property type="entry name" value="MFS"/>
    <property type="match status" value="1"/>
</dbReference>
<evidence type="ECO:0000259" key="4">
    <source>
        <dbReference type="PROSITE" id="PS50850"/>
    </source>
</evidence>
<keyword evidence="3" id="KW-0472">Membrane</keyword>
<keyword evidence="2" id="KW-1133">Transmembrane helix</keyword>
<dbReference type="InterPro" id="IPR036259">
    <property type="entry name" value="MFS_trans_sf"/>
</dbReference>
<protein>
    <recommendedName>
        <fullName evidence="4">Major facilitator superfamily (MFS) profile domain-containing protein</fullName>
    </recommendedName>
</protein>
<evidence type="ECO:0000256" key="1">
    <source>
        <dbReference type="ARBA" id="ARBA00022692"/>
    </source>
</evidence>
<evidence type="ECO:0000313" key="6">
    <source>
        <dbReference type="Proteomes" id="UP001165306"/>
    </source>
</evidence>
<dbReference type="Proteomes" id="UP001165306">
    <property type="component" value="Unassembled WGS sequence"/>
</dbReference>
<gene>
    <name evidence="5" type="ORF">NET02_07415</name>
</gene>
<feature type="domain" description="Major facilitator superfamily (MFS) profile" evidence="4">
    <location>
        <begin position="1"/>
        <end position="63"/>
    </location>
</feature>
<dbReference type="AlphaFoldDB" id="A0AA42B9Q8"/>
<evidence type="ECO:0000256" key="2">
    <source>
        <dbReference type="ARBA" id="ARBA00022989"/>
    </source>
</evidence>
<comment type="caution">
    <text evidence="5">The sequence shown here is derived from an EMBL/GenBank/DDBJ whole genome shotgun (WGS) entry which is preliminary data.</text>
</comment>
<sequence>MLDELATGFPVLALPLIRDELGLSYVQAGLLFTVGELSSLVLEPLISVLSDRRSKRLPVLAGT</sequence>
<evidence type="ECO:0000256" key="3">
    <source>
        <dbReference type="ARBA" id="ARBA00023136"/>
    </source>
</evidence>
<name>A0AA42B9Q8_9BACT</name>